<keyword evidence="2" id="KW-1185">Reference proteome</keyword>
<dbReference type="AlphaFoldDB" id="A0A8H6G1L8"/>
<accession>A0A8H6G1L8</accession>
<dbReference type="RefSeq" id="XP_037168014.1">
    <property type="nucleotide sequence ID" value="XM_037305149.1"/>
</dbReference>
<proteinExistence type="predicted"/>
<gene>
    <name evidence="1" type="ORF">HO173_003221</name>
</gene>
<reference evidence="1 2" key="1">
    <citation type="journal article" date="2020" name="Genomics">
        <title>Complete, high-quality genomes from long-read metagenomic sequencing of two wolf lichen thalli reveals enigmatic genome architecture.</title>
        <authorList>
            <person name="McKenzie S.K."/>
            <person name="Walston R.F."/>
            <person name="Allen J.L."/>
        </authorList>
    </citation>
    <scope>NUCLEOTIDE SEQUENCE [LARGE SCALE GENOMIC DNA]</scope>
    <source>
        <strain evidence="1">WasteWater2</strain>
    </source>
</reference>
<dbReference type="OrthoDB" id="4498333at2759"/>
<evidence type="ECO:0000313" key="1">
    <source>
        <dbReference type="EMBL" id="KAF6238715.1"/>
    </source>
</evidence>
<sequence>MDPLTHSPTVARRPKPDLCKLREFTTLSKTFRNILGFAEGVASVVSAGKERGDLIQILRGGQQRTSDDDVSPPFNGAIFRTAFADTSGFASDTHALCESQSECEMSVSISRPRDICDTVSDLVDEVGKPLKKTQINKQRTARNEELHLSSLIPSSGSFHWTAHATCLRGKTATEGQEAGLAIFDTSKIKASDVPLWHVLDFLTFFDSHRKFDSSRIDHWARKWAMNSDEYLCWDLVP</sequence>
<dbReference type="EMBL" id="JACCJC010000008">
    <property type="protein sequence ID" value="KAF6238715.1"/>
    <property type="molecule type" value="Genomic_DNA"/>
</dbReference>
<dbReference type="Proteomes" id="UP000578531">
    <property type="component" value="Unassembled WGS sequence"/>
</dbReference>
<organism evidence="1 2">
    <name type="scientific">Letharia columbiana</name>
    <dbReference type="NCBI Taxonomy" id="112416"/>
    <lineage>
        <taxon>Eukaryota</taxon>
        <taxon>Fungi</taxon>
        <taxon>Dikarya</taxon>
        <taxon>Ascomycota</taxon>
        <taxon>Pezizomycotina</taxon>
        <taxon>Lecanoromycetes</taxon>
        <taxon>OSLEUM clade</taxon>
        <taxon>Lecanoromycetidae</taxon>
        <taxon>Lecanorales</taxon>
        <taxon>Lecanorineae</taxon>
        <taxon>Parmeliaceae</taxon>
        <taxon>Letharia</taxon>
    </lineage>
</organism>
<protein>
    <submittedName>
        <fullName evidence="1">Uncharacterized protein</fullName>
    </submittedName>
</protein>
<dbReference type="GeneID" id="59284890"/>
<evidence type="ECO:0000313" key="2">
    <source>
        <dbReference type="Proteomes" id="UP000578531"/>
    </source>
</evidence>
<name>A0A8H6G1L8_9LECA</name>
<comment type="caution">
    <text evidence="1">The sequence shown here is derived from an EMBL/GenBank/DDBJ whole genome shotgun (WGS) entry which is preliminary data.</text>
</comment>